<dbReference type="AlphaFoldDB" id="A0A1A6GEU6"/>
<dbReference type="InterPro" id="IPR036179">
    <property type="entry name" value="Ig-like_dom_sf"/>
</dbReference>
<proteinExistence type="predicted"/>
<dbReference type="OrthoDB" id="6353782at2759"/>
<comment type="caution">
    <text evidence="1">The sequence shown here is derived from an EMBL/GenBank/DDBJ whole genome shotgun (WGS) entry which is preliminary data.</text>
</comment>
<evidence type="ECO:0000313" key="2">
    <source>
        <dbReference type="Proteomes" id="UP000092124"/>
    </source>
</evidence>
<dbReference type="Proteomes" id="UP000092124">
    <property type="component" value="Unassembled WGS sequence"/>
</dbReference>
<feature type="non-terminal residue" evidence="1">
    <location>
        <position position="1"/>
    </location>
</feature>
<dbReference type="EMBL" id="LZPO01097217">
    <property type="protein sequence ID" value="OBS64374.1"/>
    <property type="molecule type" value="Genomic_DNA"/>
</dbReference>
<protein>
    <recommendedName>
        <fullName evidence="3">Immunoglobulin V-set domain-containing protein</fullName>
    </recommendedName>
</protein>
<keyword evidence="2" id="KW-1185">Reference proteome</keyword>
<dbReference type="InterPro" id="IPR013783">
    <property type="entry name" value="Ig-like_fold"/>
</dbReference>
<organism evidence="1 2">
    <name type="scientific">Neotoma lepida</name>
    <name type="common">Desert woodrat</name>
    <dbReference type="NCBI Taxonomy" id="56216"/>
    <lineage>
        <taxon>Eukaryota</taxon>
        <taxon>Metazoa</taxon>
        <taxon>Chordata</taxon>
        <taxon>Craniata</taxon>
        <taxon>Vertebrata</taxon>
        <taxon>Euteleostomi</taxon>
        <taxon>Mammalia</taxon>
        <taxon>Eutheria</taxon>
        <taxon>Euarchontoglires</taxon>
        <taxon>Glires</taxon>
        <taxon>Rodentia</taxon>
        <taxon>Myomorpha</taxon>
        <taxon>Muroidea</taxon>
        <taxon>Cricetidae</taxon>
        <taxon>Neotominae</taxon>
        <taxon>Neotoma</taxon>
    </lineage>
</organism>
<sequence>NSCLSVPPMLLSHILKGKCFFHVSLICQRVIKVQKGQRSPSSILVSFLICWNLLPLHTSPLISCPQMLLKGKCSSLVYNLPENLGAFCWYIPPFPAEIFEIRQYVTATNSSRLGSVYSGRETLYTNGSLLLWKVTLMEHRSYTL</sequence>
<name>A0A1A6GEU6_NEOLE</name>
<evidence type="ECO:0000313" key="1">
    <source>
        <dbReference type="EMBL" id="OBS64374.1"/>
    </source>
</evidence>
<dbReference type="STRING" id="56216.A0A1A6GEU6"/>
<dbReference type="Gene3D" id="2.60.40.10">
    <property type="entry name" value="Immunoglobulins"/>
    <property type="match status" value="1"/>
</dbReference>
<evidence type="ECO:0008006" key="3">
    <source>
        <dbReference type="Google" id="ProtNLM"/>
    </source>
</evidence>
<reference evidence="1 2" key="1">
    <citation type="submission" date="2016-06" db="EMBL/GenBank/DDBJ databases">
        <title>The Draft Genome Sequence and Annotation of the Desert Woodrat Neotoma lepida.</title>
        <authorList>
            <person name="Campbell M."/>
            <person name="Oakeson K.F."/>
            <person name="Yandell M."/>
            <person name="Halpert J.R."/>
            <person name="Dearing D."/>
        </authorList>
    </citation>
    <scope>NUCLEOTIDE SEQUENCE [LARGE SCALE GENOMIC DNA]</scope>
    <source>
        <strain evidence="1">417</strain>
        <tissue evidence="1">Liver</tissue>
    </source>
</reference>
<dbReference type="SUPFAM" id="SSF48726">
    <property type="entry name" value="Immunoglobulin"/>
    <property type="match status" value="1"/>
</dbReference>
<gene>
    <name evidence="1" type="ORF">A6R68_07090</name>
</gene>
<accession>A0A1A6GEU6</accession>